<dbReference type="AlphaFoldDB" id="A0A4Q2M959"/>
<dbReference type="GO" id="GO:0016020">
    <property type="term" value="C:membrane"/>
    <property type="evidence" value="ECO:0007669"/>
    <property type="project" value="UniProtKB-SubCell"/>
</dbReference>
<organism evidence="9 10">
    <name type="scientific">Agromyces atrinae</name>
    <dbReference type="NCBI Taxonomy" id="592376"/>
    <lineage>
        <taxon>Bacteria</taxon>
        <taxon>Bacillati</taxon>
        <taxon>Actinomycetota</taxon>
        <taxon>Actinomycetes</taxon>
        <taxon>Micrococcales</taxon>
        <taxon>Microbacteriaceae</taxon>
        <taxon>Agromyces</taxon>
    </lineage>
</organism>
<dbReference type="InterPro" id="IPR037185">
    <property type="entry name" value="EmrE-like"/>
</dbReference>
<evidence type="ECO:0000313" key="10">
    <source>
        <dbReference type="Proteomes" id="UP000292686"/>
    </source>
</evidence>
<feature type="transmembrane region" description="Helical" evidence="6">
    <location>
        <begin position="206"/>
        <end position="226"/>
    </location>
</feature>
<feature type="domain" description="EamA" evidence="7">
    <location>
        <begin position="144"/>
        <end position="276"/>
    </location>
</feature>
<feature type="transmembrane region" description="Helical" evidence="6">
    <location>
        <begin position="238"/>
        <end position="258"/>
    </location>
</feature>
<keyword evidence="10" id="KW-1185">Reference proteome</keyword>
<comment type="subcellular location">
    <subcellularLocation>
        <location evidence="1">Membrane</location>
        <topology evidence="1">Multi-pass membrane protein</topology>
    </subcellularLocation>
</comment>
<protein>
    <submittedName>
        <fullName evidence="9">EamA family transporter</fullName>
    </submittedName>
    <submittedName>
        <fullName evidence="8">Putative blue pigment (Indigoidine) exporter</fullName>
    </submittedName>
</protein>
<dbReference type="InterPro" id="IPR050638">
    <property type="entry name" value="AA-Vitamin_Transporters"/>
</dbReference>
<dbReference type="Proteomes" id="UP000292686">
    <property type="component" value="Unassembled WGS sequence"/>
</dbReference>
<gene>
    <name evidence="8" type="ORF">BJ972_001754</name>
    <name evidence="9" type="ORF">ESP50_07675</name>
</gene>
<dbReference type="PANTHER" id="PTHR32322:SF2">
    <property type="entry name" value="EAMA DOMAIN-CONTAINING PROTEIN"/>
    <property type="match status" value="1"/>
</dbReference>
<comment type="caution">
    <text evidence="9">The sequence shown here is derived from an EMBL/GenBank/DDBJ whole genome shotgun (WGS) entry which is preliminary data.</text>
</comment>
<dbReference type="Pfam" id="PF00892">
    <property type="entry name" value="EamA"/>
    <property type="match status" value="2"/>
</dbReference>
<sequence>MEAKWRWVLITAIAPIAWGSTYVVTRQLLPADIPLWGAALRALPAGLLLLGLRPGLPRGSWWLKALVLGTLNMGAFFALVYVAAQLLPSSIAATIMATSPLAMMLLAAALVSERLRALPLAGAAVGLVGVALLVLTGPVSIDAWGVAASLAAMALSSLGYILAKRWQSGVDVVTVTAWQLIAGGLLLVPAALVVEGPVPALTPIELGAFAYVGIIATAVAFVAWFSGLAHLDAASVGLIGLLNPVTGVLLGTLVAGEVLSGRQVVGLLLVLTGVLLGQPIAARLRGRRRRLLSGP</sequence>
<dbReference type="Proteomes" id="UP000581087">
    <property type="component" value="Unassembled WGS sequence"/>
</dbReference>
<evidence type="ECO:0000313" key="8">
    <source>
        <dbReference type="EMBL" id="NYD67235.1"/>
    </source>
</evidence>
<accession>A0A4Q2M959</accession>
<proteinExistence type="inferred from homology"/>
<keyword evidence="3 6" id="KW-0812">Transmembrane</keyword>
<evidence type="ECO:0000256" key="2">
    <source>
        <dbReference type="ARBA" id="ARBA00007362"/>
    </source>
</evidence>
<reference evidence="9 10" key="1">
    <citation type="submission" date="2019-01" db="EMBL/GenBank/DDBJ databases">
        <title>Agromyces.</title>
        <authorList>
            <person name="Li J."/>
        </authorList>
    </citation>
    <scope>NUCLEOTIDE SEQUENCE [LARGE SCALE GENOMIC DNA]</scope>
    <source>
        <strain evidence="9 10">DSM 23870</strain>
    </source>
</reference>
<feature type="transmembrane region" description="Helical" evidence="6">
    <location>
        <begin position="143"/>
        <end position="163"/>
    </location>
</feature>
<feature type="transmembrane region" description="Helical" evidence="6">
    <location>
        <begin position="90"/>
        <end position="111"/>
    </location>
</feature>
<dbReference type="RefSeq" id="WP_129173750.1">
    <property type="nucleotide sequence ID" value="NZ_JACCBI010000001.1"/>
</dbReference>
<feature type="transmembrane region" description="Helical" evidence="6">
    <location>
        <begin position="175"/>
        <end position="194"/>
    </location>
</feature>
<evidence type="ECO:0000256" key="3">
    <source>
        <dbReference type="ARBA" id="ARBA00022692"/>
    </source>
</evidence>
<evidence type="ECO:0000259" key="7">
    <source>
        <dbReference type="Pfam" id="PF00892"/>
    </source>
</evidence>
<keyword evidence="4 6" id="KW-1133">Transmembrane helix</keyword>
<evidence type="ECO:0000256" key="6">
    <source>
        <dbReference type="SAM" id="Phobius"/>
    </source>
</evidence>
<feature type="transmembrane region" description="Helical" evidence="6">
    <location>
        <begin position="61"/>
        <end position="84"/>
    </location>
</feature>
<feature type="transmembrane region" description="Helical" evidence="6">
    <location>
        <begin position="264"/>
        <end position="282"/>
    </location>
</feature>
<feature type="transmembrane region" description="Helical" evidence="6">
    <location>
        <begin position="35"/>
        <end position="52"/>
    </location>
</feature>
<dbReference type="OrthoDB" id="5430053at2"/>
<evidence type="ECO:0000313" key="11">
    <source>
        <dbReference type="Proteomes" id="UP000581087"/>
    </source>
</evidence>
<evidence type="ECO:0000256" key="1">
    <source>
        <dbReference type="ARBA" id="ARBA00004141"/>
    </source>
</evidence>
<dbReference type="SUPFAM" id="SSF103481">
    <property type="entry name" value="Multidrug resistance efflux transporter EmrE"/>
    <property type="match status" value="2"/>
</dbReference>
<evidence type="ECO:0000256" key="5">
    <source>
        <dbReference type="ARBA" id="ARBA00023136"/>
    </source>
</evidence>
<dbReference type="EMBL" id="JACCBI010000001">
    <property type="protein sequence ID" value="NYD67235.1"/>
    <property type="molecule type" value="Genomic_DNA"/>
</dbReference>
<name>A0A4Q2M959_9MICO</name>
<dbReference type="PANTHER" id="PTHR32322">
    <property type="entry name" value="INNER MEMBRANE TRANSPORTER"/>
    <property type="match status" value="1"/>
</dbReference>
<reference evidence="8 11" key="2">
    <citation type="submission" date="2020-07" db="EMBL/GenBank/DDBJ databases">
        <title>Sequencing the genomes of 1000 actinobacteria strains.</title>
        <authorList>
            <person name="Klenk H.-P."/>
        </authorList>
    </citation>
    <scope>NUCLEOTIDE SEQUENCE [LARGE SCALE GENOMIC DNA]</scope>
    <source>
        <strain evidence="8 11">DSM 23870</strain>
    </source>
</reference>
<dbReference type="InterPro" id="IPR000620">
    <property type="entry name" value="EamA_dom"/>
</dbReference>
<evidence type="ECO:0000256" key="4">
    <source>
        <dbReference type="ARBA" id="ARBA00022989"/>
    </source>
</evidence>
<comment type="similarity">
    <text evidence="2">Belongs to the EamA transporter family.</text>
</comment>
<evidence type="ECO:0000313" key="9">
    <source>
        <dbReference type="EMBL" id="RXZ86933.1"/>
    </source>
</evidence>
<keyword evidence="5 6" id="KW-0472">Membrane</keyword>
<dbReference type="EMBL" id="SDPM01000003">
    <property type="protein sequence ID" value="RXZ86933.1"/>
    <property type="molecule type" value="Genomic_DNA"/>
</dbReference>
<feature type="domain" description="EamA" evidence="7">
    <location>
        <begin position="6"/>
        <end position="134"/>
    </location>
</feature>
<feature type="transmembrane region" description="Helical" evidence="6">
    <location>
        <begin position="118"/>
        <end position="137"/>
    </location>
</feature>